<name>A0ABY8XIL2_9PSEU</name>
<dbReference type="EMBL" id="CP127173">
    <property type="protein sequence ID" value="WIV55476.1"/>
    <property type="molecule type" value="Genomic_DNA"/>
</dbReference>
<reference evidence="1 2" key="1">
    <citation type="submission" date="2023-06" db="EMBL/GenBank/DDBJ databases">
        <authorList>
            <person name="Oyuntsetseg B."/>
            <person name="Kim S.B."/>
        </authorList>
    </citation>
    <scope>NUCLEOTIDE SEQUENCE [LARGE SCALE GENOMIC DNA]</scope>
    <source>
        <strain evidence="1 2">2-2</strain>
    </source>
</reference>
<dbReference type="Proteomes" id="UP001227101">
    <property type="component" value="Chromosome"/>
</dbReference>
<accession>A0ABY8XIL2</accession>
<evidence type="ECO:0000313" key="1">
    <source>
        <dbReference type="EMBL" id="WIV55476.1"/>
    </source>
</evidence>
<evidence type="ECO:0000313" key="2">
    <source>
        <dbReference type="Proteomes" id="UP001227101"/>
    </source>
</evidence>
<sequence>MHHYIHSRRRSITFNGRTIVISAALREGTFGNNTRNSFAVSRVKGVSNVEPGVTRPGRLHFDVDGGSGAVLENPAGGGDKIDMTTFCYNAIDRGQVRRLVADIKAALAAK</sequence>
<dbReference type="RefSeq" id="WP_285452441.1">
    <property type="nucleotide sequence ID" value="NZ_CP127173.1"/>
</dbReference>
<protein>
    <submittedName>
        <fullName evidence="1">Uncharacterized protein</fullName>
    </submittedName>
</protein>
<gene>
    <name evidence="1" type="ORF">QP939_42765</name>
</gene>
<keyword evidence="2" id="KW-1185">Reference proteome</keyword>
<organism evidence="1 2">
    <name type="scientific">Amycolatopsis nalaikhensis</name>
    <dbReference type="NCBI Taxonomy" id="715472"/>
    <lineage>
        <taxon>Bacteria</taxon>
        <taxon>Bacillati</taxon>
        <taxon>Actinomycetota</taxon>
        <taxon>Actinomycetes</taxon>
        <taxon>Pseudonocardiales</taxon>
        <taxon>Pseudonocardiaceae</taxon>
        <taxon>Amycolatopsis</taxon>
    </lineage>
</organism>
<proteinExistence type="predicted"/>